<evidence type="ECO:0000313" key="2">
    <source>
        <dbReference type="Proteomes" id="UP000006447"/>
    </source>
</evidence>
<name>I0W8X3_RHOOP</name>
<dbReference type="GO" id="GO:0016042">
    <property type="term" value="P:lipid catabolic process"/>
    <property type="evidence" value="ECO:0007669"/>
    <property type="project" value="InterPro"/>
</dbReference>
<accession>I0W8X3</accession>
<dbReference type="InterPro" id="IPR002918">
    <property type="entry name" value="Lipase_EstA/Esterase_EstB"/>
</dbReference>
<dbReference type="GO" id="GO:0016298">
    <property type="term" value="F:lipase activity"/>
    <property type="evidence" value="ECO:0007669"/>
    <property type="project" value="TreeGrafter"/>
</dbReference>
<organism evidence="1 2">
    <name type="scientific">Rhodococcus opacus RKJ300 = JCM 13270</name>
    <dbReference type="NCBI Taxonomy" id="1165867"/>
    <lineage>
        <taxon>Bacteria</taxon>
        <taxon>Bacillati</taxon>
        <taxon>Actinomycetota</taxon>
        <taxon>Actinomycetes</taxon>
        <taxon>Mycobacteriales</taxon>
        <taxon>Nocardiaceae</taxon>
        <taxon>Rhodococcus</taxon>
    </lineage>
</organism>
<dbReference type="PANTHER" id="PTHR32015:SF1">
    <property type="entry name" value="LIPASE"/>
    <property type="match status" value="1"/>
</dbReference>
<dbReference type="Gene3D" id="3.40.50.1820">
    <property type="entry name" value="alpha/beta hydrolase"/>
    <property type="match status" value="1"/>
</dbReference>
<dbReference type="SUPFAM" id="SSF53474">
    <property type="entry name" value="alpha/beta-Hydrolases"/>
    <property type="match status" value="1"/>
</dbReference>
<comment type="caution">
    <text evidence="1">The sequence shown here is derived from an EMBL/GenBank/DDBJ whole genome shotgun (WGS) entry which is preliminary data.</text>
</comment>
<reference evidence="1 2" key="1">
    <citation type="journal article" date="2012" name="J. Bacteriol.">
        <title>Draft genome sequence of the nitrophenol-degrading actinomycete Rhodococcus imtechensis RKJ300.</title>
        <authorList>
            <person name="Vikram S."/>
            <person name="Kumar S."/>
            <person name="Subramanian S."/>
            <person name="Raghava G.P."/>
        </authorList>
    </citation>
    <scope>NUCLEOTIDE SEQUENCE [LARGE SCALE GENOMIC DNA]</scope>
    <source>
        <strain evidence="1 2">RKJ300</strain>
    </source>
</reference>
<protein>
    <submittedName>
        <fullName evidence="1">Lipase</fullName>
    </submittedName>
</protein>
<proteinExistence type="predicted"/>
<dbReference type="PANTHER" id="PTHR32015">
    <property type="entry name" value="FASTING INDUCED LIPASE"/>
    <property type="match status" value="1"/>
</dbReference>
<sequence>MATTWRVLSPELKAEGYCVFSLNYGGAKMVIPPFKTVYGVTDIRLSARQLAQFVDTVLSRTGSSQVDIVGHSQGGTLARQYLKFEGGANSADPASNKVRTLVTLGATNHGTTWAGDILQRLYELAASLGFGSEAAYQFLFGMAMSQQTVGSPLLQDLNADGDTEAGVMYTVIASRADNMVTPPERTFLSTNGRAADVNNIWVQDGCPSDQTAHTSLTFDARSLHLVKVGLDPSYADRHPAPCGS</sequence>
<dbReference type="PATRIC" id="fig|1165867.3.peg.7484"/>
<dbReference type="InterPro" id="IPR029058">
    <property type="entry name" value="AB_hydrolase_fold"/>
</dbReference>
<evidence type="ECO:0000313" key="1">
    <source>
        <dbReference type="EMBL" id="EID72839.1"/>
    </source>
</evidence>
<dbReference type="Pfam" id="PF01674">
    <property type="entry name" value="Lipase_2"/>
    <property type="match status" value="1"/>
</dbReference>
<gene>
    <name evidence="1" type="ORF">W59_36513</name>
</gene>
<dbReference type="Proteomes" id="UP000006447">
    <property type="component" value="Unassembled WGS sequence"/>
</dbReference>
<dbReference type="EMBL" id="AJJH01000174">
    <property type="protein sequence ID" value="EID72839.1"/>
    <property type="molecule type" value="Genomic_DNA"/>
</dbReference>
<dbReference type="AlphaFoldDB" id="I0W8X3"/>